<dbReference type="AlphaFoldDB" id="A0A2U1NX89"/>
<dbReference type="STRING" id="35608.A0A2U1NX89"/>
<keyword evidence="2" id="KW-1185">Reference proteome</keyword>
<gene>
    <name evidence="1" type="ORF">CTI12_AA216810</name>
</gene>
<accession>A0A2U1NX89</accession>
<dbReference type="EMBL" id="PKPP01002030">
    <property type="protein sequence ID" value="PWA78143.1"/>
    <property type="molecule type" value="Genomic_DNA"/>
</dbReference>
<sequence>MPLVISPQWQEKATGCFSSSGTQLKKARQSTGSLLGLRLLKMQKAMFLMWQKGLCLWSKSDDRVFSSHPQCKKSNYPSTSRTCCYNC</sequence>
<evidence type="ECO:0000313" key="2">
    <source>
        <dbReference type="Proteomes" id="UP000245207"/>
    </source>
</evidence>
<dbReference type="Proteomes" id="UP000245207">
    <property type="component" value="Unassembled WGS sequence"/>
</dbReference>
<organism evidence="1 2">
    <name type="scientific">Artemisia annua</name>
    <name type="common">Sweet wormwood</name>
    <dbReference type="NCBI Taxonomy" id="35608"/>
    <lineage>
        <taxon>Eukaryota</taxon>
        <taxon>Viridiplantae</taxon>
        <taxon>Streptophyta</taxon>
        <taxon>Embryophyta</taxon>
        <taxon>Tracheophyta</taxon>
        <taxon>Spermatophyta</taxon>
        <taxon>Magnoliopsida</taxon>
        <taxon>eudicotyledons</taxon>
        <taxon>Gunneridae</taxon>
        <taxon>Pentapetalae</taxon>
        <taxon>asterids</taxon>
        <taxon>campanulids</taxon>
        <taxon>Asterales</taxon>
        <taxon>Asteraceae</taxon>
        <taxon>Asteroideae</taxon>
        <taxon>Anthemideae</taxon>
        <taxon>Artemisiinae</taxon>
        <taxon>Artemisia</taxon>
    </lineage>
</organism>
<comment type="caution">
    <text evidence="1">The sequence shown here is derived from an EMBL/GenBank/DDBJ whole genome shotgun (WGS) entry which is preliminary data.</text>
</comment>
<proteinExistence type="predicted"/>
<reference evidence="1 2" key="1">
    <citation type="journal article" date="2018" name="Mol. Plant">
        <title>The genome of Artemisia annua provides insight into the evolution of Asteraceae family and artemisinin biosynthesis.</title>
        <authorList>
            <person name="Shen Q."/>
            <person name="Zhang L."/>
            <person name="Liao Z."/>
            <person name="Wang S."/>
            <person name="Yan T."/>
            <person name="Shi P."/>
            <person name="Liu M."/>
            <person name="Fu X."/>
            <person name="Pan Q."/>
            <person name="Wang Y."/>
            <person name="Lv Z."/>
            <person name="Lu X."/>
            <person name="Zhang F."/>
            <person name="Jiang W."/>
            <person name="Ma Y."/>
            <person name="Chen M."/>
            <person name="Hao X."/>
            <person name="Li L."/>
            <person name="Tang Y."/>
            <person name="Lv G."/>
            <person name="Zhou Y."/>
            <person name="Sun X."/>
            <person name="Brodelius P.E."/>
            <person name="Rose J.K.C."/>
            <person name="Tang K."/>
        </authorList>
    </citation>
    <scope>NUCLEOTIDE SEQUENCE [LARGE SCALE GENOMIC DNA]</scope>
    <source>
        <strain evidence="2">cv. Huhao1</strain>
        <tissue evidence="1">Leaf</tissue>
    </source>
</reference>
<protein>
    <submittedName>
        <fullName evidence="1">Uncharacterized protein</fullName>
    </submittedName>
</protein>
<evidence type="ECO:0000313" key="1">
    <source>
        <dbReference type="EMBL" id="PWA78143.1"/>
    </source>
</evidence>
<dbReference type="OrthoDB" id="1711630at2759"/>
<name>A0A2U1NX89_ARTAN</name>